<dbReference type="InterPro" id="IPR013106">
    <property type="entry name" value="Ig_V-set"/>
</dbReference>
<evidence type="ECO:0000313" key="2">
    <source>
        <dbReference type="Ensembl" id="ENSSFOP00015012704.2"/>
    </source>
</evidence>
<dbReference type="InterPro" id="IPR036179">
    <property type="entry name" value="Ig-like_dom_sf"/>
</dbReference>
<dbReference type="GO" id="GO:0070374">
    <property type="term" value="P:positive regulation of ERK1 and ERK2 cascade"/>
    <property type="evidence" value="ECO:0007669"/>
    <property type="project" value="TreeGrafter"/>
</dbReference>
<dbReference type="Gene3D" id="2.60.40.10">
    <property type="entry name" value="Immunoglobulins"/>
    <property type="match status" value="1"/>
</dbReference>
<dbReference type="SMART" id="SM00409">
    <property type="entry name" value="IG"/>
    <property type="match status" value="1"/>
</dbReference>
<protein>
    <recommendedName>
        <fullName evidence="1">Ig-like domain-containing protein</fullName>
    </recommendedName>
</protein>
<evidence type="ECO:0000313" key="3">
    <source>
        <dbReference type="Proteomes" id="UP000694397"/>
    </source>
</evidence>
<reference evidence="2" key="2">
    <citation type="submission" date="2025-08" db="UniProtKB">
        <authorList>
            <consortium name="Ensembl"/>
        </authorList>
    </citation>
    <scope>IDENTIFICATION</scope>
</reference>
<dbReference type="GeneTree" id="ENSGT01140000282931"/>
<dbReference type="Proteomes" id="UP000694397">
    <property type="component" value="Chromosome 3"/>
</dbReference>
<dbReference type="InterPro" id="IPR003599">
    <property type="entry name" value="Ig_sub"/>
</dbReference>
<dbReference type="AlphaFoldDB" id="A0A8C9RIL9"/>
<dbReference type="InterPro" id="IPR007110">
    <property type="entry name" value="Ig-like_dom"/>
</dbReference>
<dbReference type="GO" id="GO:0035723">
    <property type="term" value="P:interleukin-15-mediated signaling pathway"/>
    <property type="evidence" value="ECO:0007669"/>
    <property type="project" value="TreeGrafter"/>
</dbReference>
<feature type="domain" description="Ig-like" evidence="1">
    <location>
        <begin position="1"/>
        <end position="83"/>
    </location>
</feature>
<dbReference type="GO" id="GO:0045121">
    <property type="term" value="C:membrane raft"/>
    <property type="evidence" value="ECO:0007669"/>
    <property type="project" value="TreeGrafter"/>
</dbReference>
<dbReference type="PROSITE" id="PS50835">
    <property type="entry name" value="IG_LIKE"/>
    <property type="match status" value="1"/>
</dbReference>
<dbReference type="SUPFAM" id="SSF48726">
    <property type="entry name" value="Immunoglobulin"/>
    <property type="match status" value="1"/>
</dbReference>
<name>A0A8C9RIL9_SCLFO</name>
<organism evidence="2 3">
    <name type="scientific">Scleropages formosus</name>
    <name type="common">Asian bonytongue</name>
    <name type="synonym">Osteoglossum formosum</name>
    <dbReference type="NCBI Taxonomy" id="113540"/>
    <lineage>
        <taxon>Eukaryota</taxon>
        <taxon>Metazoa</taxon>
        <taxon>Chordata</taxon>
        <taxon>Craniata</taxon>
        <taxon>Vertebrata</taxon>
        <taxon>Euteleostomi</taxon>
        <taxon>Actinopterygii</taxon>
        <taxon>Neopterygii</taxon>
        <taxon>Teleostei</taxon>
        <taxon>Osteoglossocephala</taxon>
        <taxon>Osteoglossomorpha</taxon>
        <taxon>Osteoglossiformes</taxon>
        <taxon>Osteoglossidae</taxon>
        <taxon>Scleropages</taxon>
    </lineage>
</organism>
<reference evidence="2" key="3">
    <citation type="submission" date="2025-09" db="UniProtKB">
        <authorList>
            <consortium name="Ensembl"/>
        </authorList>
    </citation>
    <scope>IDENTIFICATION</scope>
</reference>
<dbReference type="GO" id="GO:0009897">
    <property type="term" value="C:external side of plasma membrane"/>
    <property type="evidence" value="ECO:0007669"/>
    <property type="project" value="TreeGrafter"/>
</dbReference>
<dbReference type="Pfam" id="PF07686">
    <property type="entry name" value="V-set"/>
    <property type="match status" value="1"/>
</dbReference>
<dbReference type="GO" id="GO:0042289">
    <property type="term" value="F:MHC class II protein binding"/>
    <property type="evidence" value="ECO:0007669"/>
    <property type="project" value="TreeGrafter"/>
</dbReference>
<dbReference type="GO" id="GO:1990782">
    <property type="term" value="F:protein tyrosine kinase binding"/>
    <property type="evidence" value="ECO:0007669"/>
    <property type="project" value="TreeGrafter"/>
</dbReference>
<dbReference type="InterPro" id="IPR013783">
    <property type="entry name" value="Ig-like_fold"/>
</dbReference>
<dbReference type="OrthoDB" id="8869347at2759"/>
<evidence type="ECO:0000259" key="1">
    <source>
        <dbReference type="PROSITE" id="PS50835"/>
    </source>
</evidence>
<accession>A0A8C9RIL9</accession>
<dbReference type="PANTHER" id="PTHR11422">
    <property type="entry name" value="T-CELL SURFACE GLYCOPROTEIN CD4"/>
    <property type="match status" value="1"/>
</dbReference>
<reference evidence="2 3" key="1">
    <citation type="submission" date="2019-04" db="EMBL/GenBank/DDBJ databases">
        <authorList>
            <consortium name="Wellcome Sanger Institute Data Sharing"/>
        </authorList>
    </citation>
    <scope>NUCLEOTIDE SEQUENCE [LARGE SCALE GENOMIC DNA]</scope>
</reference>
<dbReference type="Ensembl" id="ENSSFOT00015012864.2">
    <property type="protein sequence ID" value="ENSSFOP00015012704.2"/>
    <property type="gene ID" value="ENSSFOG00015008200.2"/>
</dbReference>
<dbReference type="PANTHER" id="PTHR11422:SF5">
    <property type="entry name" value="DIVERSE IMMUNOGLOBULIN DOMAIN-CONTAINING PROTEIN 1.1 ISOFORM X1-RELATED"/>
    <property type="match status" value="1"/>
</dbReference>
<keyword evidence="3" id="KW-1185">Reference proteome</keyword>
<dbReference type="GO" id="GO:0042110">
    <property type="term" value="P:T cell activation"/>
    <property type="evidence" value="ECO:0007669"/>
    <property type="project" value="TreeGrafter"/>
</dbReference>
<sequence length="275" mass="30411">SSAVADKTVYSSVGSGVTLPCTQVPHANCSSTTWLYSEDFRTTRTVFEDGTMKLRKERLSVDSACSLRIANVSVEDRGKYTCRKFVNGERRGADTRVLLCVLSGTFPSTLSALQCVLLPCGGPASCSGHNTMSLRWVDGTGTEIQNDLRYEEQKSSCNITLSVKQKRADSNGERTCQLVDGSEVKTSRSYPGKIIWAPLGRNGARKQHVLKDVAQEMFISRLLSTTIAVFFLQTDILFFLMLCRQNKHLNEVHKELSFHTESVSCFLSRGFGGLL</sequence>
<proteinExistence type="predicted"/>